<organism evidence="2">
    <name type="scientific">hydrothermal vent metagenome</name>
    <dbReference type="NCBI Taxonomy" id="652676"/>
    <lineage>
        <taxon>unclassified sequences</taxon>
        <taxon>metagenomes</taxon>
        <taxon>ecological metagenomes</taxon>
    </lineage>
</organism>
<dbReference type="EC" id="5.1.3.20" evidence="2"/>
<dbReference type="AlphaFoldDB" id="A0A3B0WPC7"/>
<evidence type="ECO:0000313" key="2">
    <source>
        <dbReference type="EMBL" id="VAW52932.1"/>
    </source>
</evidence>
<name>A0A3B0WPC7_9ZZZZ</name>
<keyword evidence="2" id="KW-0413">Isomerase</keyword>
<feature type="domain" description="NAD-dependent epimerase/dehydratase" evidence="1">
    <location>
        <begin position="4"/>
        <end position="255"/>
    </location>
</feature>
<proteinExistence type="predicted"/>
<dbReference type="Gene3D" id="3.40.50.720">
    <property type="entry name" value="NAD(P)-binding Rossmann-like Domain"/>
    <property type="match status" value="1"/>
</dbReference>
<accession>A0A3B0WPC7</accession>
<dbReference type="InterPro" id="IPR036291">
    <property type="entry name" value="NAD(P)-bd_dom_sf"/>
</dbReference>
<dbReference type="Pfam" id="PF01370">
    <property type="entry name" value="Epimerase"/>
    <property type="match status" value="1"/>
</dbReference>
<sequence>MNHILVTGGAGMIGSNLVKRLAAQGNRVTVVDNLWRGKKEFLLKDDGRYAIDMDKDFHDIDLAIPDSLLPLLGDVDYVIHLADIVAGIKYVFANQGSLFRQNFLINSNVVDSVRQSKIKGYVYVGTACSFPKHLQHSVDAPPLKEEDIYPAAPESAYGWSKLMGEYEALLMEEELGIPVSILSLHNVYGPPCDFSDESGQVIPSLMRKAIRYPDEDFIVWGSGQQGRAFVYTEDIVDALVLTLDKGMGQGVIQIGPDVCITIKEIAETVSKISGKDINIQYDTTKPEGDRGRCADYSKARRILGWEPNTSLHDGLASTYEWILKRMQ</sequence>
<gene>
    <name evidence="2" type="ORF">MNBD_GAMMA05-1875</name>
</gene>
<protein>
    <submittedName>
        <fullName evidence="2">ADP-L-glycero-D-manno-heptose-6-epimerase</fullName>
        <ecNumber evidence="2">5.1.3.20</ecNumber>
    </submittedName>
</protein>
<dbReference type="PANTHER" id="PTHR43238:SF1">
    <property type="entry name" value="GDP-L-FUCOSE SYNTHASE"/>
    <property type="match status" value="1"/>
</dbReference>
<dbReference type="SUPFAM" id="SSF51735">
    <property type="entry name" value="NAD(P)-binding Rossmann-fold domains"/>
    <property type="match status" value="1"/>
</dbReference>
<dbReference type="PANTHER" id="PTHR43238">
    <property type="entry name" value="GDP-L-FUCOSE SYNTHASE"/>
    <property type="match status" value="1"/>
</dbReference>
<reference evidence="2" key="1">
    <citation type="submission" date="2018-06" db="EMBL/GenBank/DDBJ databases">
        <authorList>
            <person name="Zhirakovskaya E."/>
        </authorList>
    </citation>
    <scope>NUCLEOTIDE SEQUENCE</scope>
</reference>
<dbReference type="InterPro" id="IPR001509">
    <property type="entry name" value="Epimerase_deHydtase"/>
</dbReference>
<evidence type="ECO:0000259" key="1">
    <source>
        <dbReference type="Pfam" id="PF01370"/>
    </source>
</evidence>
<dbReference type="GO" id="GO:0008712">
    <property type="term" value="F:ADP-glyceromanno-heptose 6-epimerase activity"/>
    <property type="evidence" value="ECO:0007669"/>
    <property type="project" value="UniProtKB-EC"/>
</dbReference>
<dbReference type="EMBL" id="UOFE01000031">
    <property type="protein sequence ID" value="VAW52932.1"/>
    <property type="molecule type" value="Genomic_DNA"/>
</dbReference>
<dbReference type="Gene3D" id="3.90.25.10">
    <property type="entry name" value="UDP-galactose 4-epimerase, domain 1"/>
    <property type="match status" value="1"/>
</dbReference>
<dbReference type="GO" id="GO:0050577">
    <property type="term" value="F:GDP-L-fucose synthase activity"/>
    <property type="evidence" value="ECO:0007669"/>
    <property type="project" value="TreeGrafter"/>
</dbReference>